<accession>A0AAN6VF69</accession>
<comment type="caution">
    <text evidence="1">The sequence shown here is derived from an EMBL/GenBank/DDBJ whole genome shotgun (WGS) entry which is preliminary data.</text>
</comment>
<reference evidence="1" key="1">
    <citation type="journal article" date="2023" name="Mol. Phylogenet. Evol.">
        <title>Genome-scale phylogeny and comparative genomics of the fungal order Sordariales.</title>
        <authorList>
            <person name="Hensen N."/>
            <person name="Bonometti L."/>
            <person name="Westerberg I."/>
            <person name="Brannstrom I.O."/>
            <person name="Guillou S."/>
            <person name="Cros-Aarteil S."/>
            <person name="Calhoun S."/>
            <person name="Haridas S."/>
            <person name="Kuo A."/>
            <person name="Mondo S."/>
            <person name="Pangilinan J."/>
            <person name="Riley R."/>
            <person name="LaButti K."/>
            <person name="Andreopoulos B."/>
            <person name="Lipzen A."/>
            <person name="Chen C."/>
            <person name="Yan M."/>
            <person name="Daum C."/>
            <person name="Ng V."/>
            <person name="Clum A."/>
            <person name="Steindorff A."/>
            <person name="Ohm R.A."/>
            <person name="Martin F."/>
            <person name="Silar P."/>
            <person name="Natvig D.O."/>
            <person name="Lalanne C."/>
            <person name="Gautier V."/>
            <person name="Ament-Velasquez S.L."/>
            <person name="Kruys A."/>
            <person name="Hutchinson M.I."/>
            <person name="Powell A.J."/>
            <person name="Barry K."/>
            <person name="Miller A.N."/>
            <person name="Grigoriev I.V."/>
            <person name="Debuchy R."/>
            <person name="Gladieux P."/>
            <person name="Hiltunen Thoren M."/>
            <person name="Johannesson H."/>
        </authorList>
    </citation>
    <scope>NUCLEOTIDE SEQUENCE</scope>
    <source>
        <strain evidence="1">CBS 538.74</strain>
    </source>
</reference>
<evidence type="ECO:0000313" key="1">
    <source>
        <dbReference type="EMBL" id="KAK4150363.1"/>
    </source>
</evidence>
<keyword evidence="2" id="KW-1185">Reference proteome</keyword>
<evidence type="ECO:0000313" key="2">
    <source>
        <dbReference type="Proteomes" id="UP001302745"/>
    </source>
</evidence>
<protein>
    <submittedName>
        <fullName evidence="1">Uncharacterized protein</fullName>
    </submittedName>
</protein>
<dbReference type="Proteomes" id="UP001302745">
    <property type="component" value="Unassembled WGS sequence"/>
</dbReference>
<gene>
    <name evidence="1" type="ORF">C8A00DRAFT_37034</name>
</gene>
<reference evidence="1" key="2">
    <citation type="submission" date="2023-05" db="EMBL/GenBank/DDBJ databases">
        <authorList>
            <consortium name="Lawrence Berkeley National Laboratory"/>
            <person name="Steindorff A."/>
            <person name="Hensen N."/>
            <person name="Bonometti L."/>
            <person name="Westerberg I."/>
            <person name="Brannstrom I.O."/>
            <person name="Guillou S."/>
            <person name="Cros-Aarteil S."/>
            <person name="Calhoun S."/>
            <person name="Haridas S."/>
            <person name="Kuo A."/>
            <person name="Mondo S."/>
            <person name="Pangilinan J."/>
            <person name="Riley R."/>
            <person name="Labutti K."/>
            <person name="Andreopoulos B."/>
            <person name="Lipzen A."/>
            <person name="Chen C."/>
            <person name="Yanf M."/>
            <person name="Daum C."/>
            <person name="Ng V."/>
            <person name="Clum A."/>
            <person name="Ohm R."/>
            <person name="Martin F."/>
            <person name="Silar P."/>
            <person name="Natvig D."/>
            <person name="Lalanne C."/>
            <person name="Gautier V."/>
            <person name="Ament-Velasquez S.L."/>
            <person name="Kruys A."/>
            <person name="Hutchinson M.I."/>
            <person name="Powell A.J."/>
            <person name="Barry K."/>
            <person name="Miller A.N."/>
            <person name="Grigoriev I.V."/>
            <person name="Debuchy R."/>
            <person name="Gladieux P."/>
            <person name="Thoren M.H."/>
            <person name="Johannesson H."/>
        </authorList>
    </citation>
    <scope>NUCLEOTIDE SEQUENCE</scope>
    <source>
        <strain evidence="1">CBS 538.74</strain>
    </source>
</reference>
<sequence>MAAAVRDQILTNAKFLFGPTKNFEVITCLVLAGQYGNIRASQAILVELDAEGAAYKTHLVGRANEDLQVAYEEFHIEVRRLIYQKLSVGLEENAMIEEGQTTLEGTLDW</sequence>
<dbReference type="AlphaFoldDB" id="A0AAN6VF69"/>
<name>A0AAN6VF69_9PEZI</name>
<dbReference type="EMBL" id="MU857077">
    <property type="protein sequence ID" value="KAK4150363.1"/>
    <property type="molecule type" value="Genomic_DNA"/>
</dbReference>
<proteinExistence type="predicted"/>
<organism evidence="1 2">
    <name type="scientific">Chaetomidium leptoderma</name>
    <dbReference type="NCBI Taxonomy" id="669021"/>
    <lineage>
        <taxon>Eukaryota</taxon>
        <taxon>Fungi</taxon>
        <taxon>Dikarya</taxon>
        <taxon>Ascomycota</taxon>
        <taxon>Pezizomycotina</taxon>
        <taxon>Sordariomycetes</taxon>
        <taxon>Sordariomycetidae</taxon>
        <taxon>Sordariales</taxon>
        <taxon>Chaetomiaceae</taxon>
        <taxon>Chaetomidium</taxon>
    </lineage>
</organism>